<dbReference type="EMBL" id="VEPZ02000934">
    <property type="protein sequence ID" value="KAE8709984.1"/>
    <property type="molecule type" value="Genomic_DNA"/>
</dbReference>
<dbReference type="InterPro" id="IPR001005">
    <property type="entry name" value="SANT/Myb"/>
</dbReference>
<comment type="subcellular location">
    <subcellularLocation>
        <location evidence="1">Nucleus</location>
    </subcellularLocation>
</comment>
<dbReference type="Pfam" id="PF00249">
    <property type="entry name" value="Myb_DNA-binding"/>
    <property type="match status" value="1"/>
</dbReference>
<dbReference type="InterPro" id="IPR046955">
    <property type="entry name" value="PHR1-like"/>
</dbReference>
<feature type="compositionally biased region" description="Polar residues" evidence="5">
    <location>
        <begin position="122"/>
        <end position="133"/>
    </location>
</feature>
<evidence type="ECO:0000256" key="3">
    <source>
        <dbReference type="ARBA" id="ARBA00023163"/>
    </source>
</evidence>
<evidence type="ECO:0000313" key="7">
    <source>
        <dbReference type="EMBL" id="KAE8709984.1"/>
    </source>
</evidence>
<comment type="caution">
    <text evidence="7">The sequence shown here is derived from an EMBL/GenBank/DDBJ whole genome shotgun (WGS) entry which is preliminary data.</text>
</comment>
<feature type="region of interest" description="Disordered" evidence="5">
    <location>
        <begin position="122"/>
        <end position="146"/>
    </location>
</feature>
<sequence>MHSYTPKRKLLLYILVGKKGSMTRKDGAGAGAGARRYNKSEAPRLRWTPQLHRHFVQAVDHLGGRYKATPKRILQMMSTVNGLSISHIKSHLQMYRRCKGSTLRLRRSRLEDNFNAGILSDLSPSTRVEGSEQQDWKSKHSHSQKEEAAKLFEHQQDTYERLVGKKLEDEEDGEVCELSLCTWGDDEKGYFLRRPTFLRTSNFSDNYINLDLTISTAFPS</sequence>
<dbReference type="GO" id="GO:0005634">
    <property type="term" value="C:nucleus"/>
    <property type="evidence" value="ECO:0007669"/>
    <property type="project" value="UniProtKB-SubCell"/>
</dbReference>
<reference evidence="7" key="1">
    <citation type="submission" date="2019-09" db="EMBL/GenBank/DDBJ databases">
        <title>Draft genome information of white flower Hibiscus syriacus.</title>
        <authorList>
            <person name="Kim Y.-M."/>
        </authorList>
    </citation>
    <scope>NUCLEOTIDE SEQUENCE [LARGE SCALE GENOMIC DNA]</scope>
    <source>
        <strain evidence="7">YM2019G1</strain>
    </source>
</reference>
<dbReference type="SUPFAM" id="SSF46689">
    <property type="entry name" value="Homeodomain-like"/>
    <property type="match status" value="1"/>
</dbReference>
<evidence type="ECO:0000256" key="5">
    <source>
        <dbReference type="SAM" id="MobiDB-lite"/>
    </source>
</evidence>
<dbReference type="PANTHER" id="PTHR31314">
    <property type="entry name" value="MYB FAMILY TRANSCRIPTION FACTOR PHL7-LIKE"/>
    <property type="match status" value="1"/>
</dbReference>
<dbReference type="InterPro" id="IPR017930">
    <property type="entry name" value="Myb_dom"/>
</dbReference>
<dbReference type="NCBIfam" id="TIGR01557">
    <property type="entry name" value="myb_SHAQKYF"/>
    <property type="match status" value="1"/>
</dbReference>
<feature type="domain" description="HTH myb-type" evidence="6">
    <location>
        <begin position="39"/>
        <end position="100"/>
    </location>
</feature>
<dbReference type="AlphaFoldDB" id="A0A6A3AYW8"/>
<dbReference type="PROSITE" id="PS51294">
    <property type="entry name" value="HTH_MYB"/>
    <property type="match status" value="1"/>
</dbReference>
<dbReference type="GO" id="GO:0003677">
    <property type="term" value="F:DNA binding"/>
    <property type="evidence" value="ECO:0007669"/>
    <property type="project" value="InterPro"/>
</dbReference>
<evidence type="ECO:0000256" key="1">
    <source>
        <dbReference type="ARBA" id="ARBA00004123"/>
    </source>
</evidence>
<feature type="compositionally biased region" description="Basic and acidic residues" evidence="5">
    <location>
        <begin position="134"/>
        <end position="146"/>
    </location>
</feature>
<gene>
    <name evidence="7" type="ORF">F3Y22_tig00110328pilonHSYRG01031</name>
</gene>
<protein>
    <recommendedName>
        <fullName evidence="6">HTH myb-type domain-containing protein</fullName>
    </recommendedName>
</protein>
<keyword evidence="3" id="KW-0804">Transcription</keyword>
<evidence type="ECO:0000256" key="4">
    <source>
        <dbReference type="ARBA" id="ARBA00023242"/>
    </source>
</evidence>
<dbReference type="InterPro" id="IPR009057">
    <property type="entry name" value="Homeodomain-like_sf"/>
</dbReference>
<dbReference type="GO" id="GO:0003700">
    <property type="term" value="F:DNA-binding transcription factor activity"/>
    <property type="evidence" value="ECO:0007669"/>
    <property type="project" value="InterPro"/>
</dbReference>
<evidence type="ECO:0000256" key="2">
    <source>
        <dbReference type="ARBA" id="ARBA00023015"/>
    </source>
</evidence>
<proteinExistence type="predicted"/>
<keyword evidence="2" id="KW-0805">Transcription regulation</keyword>
<dbReference type="PANTHER" id="PTHR31314:SF113">
    <property type="entry name" value="MYB FAMILY TRANSCRIPTION FACTOR MPH1"/>
    <property type="match status" value="1"/>
</dbReference>
<evidence type="ECO:0000259" key="6">
    <source>
        <dbReference type="PROSITE" id="PS51294"/>
    </source>
</evidence>
<keyword evidence="4" id="KW-0539">Nucleus</keyword>
<dbReference type="Proteomes" id="UP000436088">
    <property type="component" value="Unassembled WGS sequence"/>
</dbReference>
<dbReference type="Gene3D" id="1.10.10.60">
    <property type="entry name" value="Homeodomain-like"/>
    <property type="match status" value="1"/>
</dbReference>
<organism evidence="7 8">
    <name type="scientific">Hibiscus syriacus</name>
    <name type="common">Rose of Sharon</name>
    <dbReference type="NCBI Taxonomy" id="106335"/>
    <lineage>
        <taxon>Eukaryota</taxon>
        <taxon>Viridiplantae</taxon>
        <taxon>Streptophyta</taxon>
        <taxon>Embryophyta</taxon>
        <taxon>Tracheophyta</taxon>
        <taxon>Spermatophyta</taxon>
        <taxon>Magnoliopsida</taxon>
        <taxon>eudicotyledons</taxon>
        <taxon>Gunneridae</taxon>
        <taxon>Pentapetalae</taxon>
        <taxon>rosids</taxon>
        <taxon>malvids</taxon>
        <taxon>Malvales</taxon>
        <taxon>Malvaceae</taxon>
        <taxon>Malvoideae</taxon>
        <taxon>Hibiscus</taxon>
    </lineage>
</organism>
<evidence type="ECO:0000313" key="8">
    <source>
        <dbReference type="Proteomes" id="UP000436088"/>
    </source>
</evidence>
<dbReference type="FunFam" id="1.10.10.60:FF:000007">
    <property type="entry name" value="Two-component response regulator"/>
    <property type="match status" value="1"/>
</dbReference>
<keyword evidence="8" id="KW-1185">Reference proteome</keyword>
<dbReference type="InterPro" id="IPR006447">
    <property type="entry name" value="Myb_dom_plants"/>
</dbReference>
<name>A0A6A3AYW8_HIBSY</name>
<accession>A0A6A3AYW8</accession>